<evidence type="ECO:0000313" key="2">
    <source>
        <dbReference type="EMBL" id="MCQ6961097.1"/>
    </source>
</evidence>
<evidence type="ECO:0000256" key="1">
    <source>
        <dbReference type="SAM" id="MobiDB-lite"/>
    </source>
</evidence>
<protein>
    <submittedName>
        <fullName evidence="2">Uncharacterized protein</fullName>
    </submittedName>
</protein>
<proteinExistence type="predicted"/>
<feature type="region of interest" description="Disordered" evidence="1">
    <location>
        <begin position="1"/>
        <end position="21"/>
    </location>
</feature>
<keyword evidence="3" id="KW-1185">Reference proteome</keyword>
<feature type="compositionally biased region" description="Polar residues" evidence="1">
    <location>
        <begin position="1"/>
        <end position="13"/>
    </location>
</feature>
<organism evidence="2 3">
    <name type="scientific">Mucilaginibacter aquariorum</name>
    <dbReference type="NCBI Taxonomy" id="2967225"/>
    <lineage>
        <taxon>Bacteria</taxon>
        <taxon>Pseudomonadati</taxon>
        <taxon>Bacteroidota</taxon>
        <taxon>Sphingobacteriia</taxon>
        <taxon>Sphingobacteriales</taxon>
        <taxon>Sphingobacteriaceae</taxon>
        <taxon>Mucilaginibacter</taxon>
    </lineage>
</organism>
<gene>
    <name evidence="2" type="ORF">NPE20_24190</name>
</gene>
<dbReference type="EMBL" id="JANHOH010000011">
    <property type="protein sequence ID" value="MCQ6961097.1"/>
    <property type="molecule type" value="Genomic_DNA"/>
</dbReference>
<sequence>MKSYYVNKNAQSNGDHEVHDDSCSFLPDSSNREYLGEFSACGPAVQKANDRGYKKANGCYYCSNPCHTS</sequence>
<name>A0ABT1T901_9SPHI</name>
<reference evidence="2 3" key="1">
    <citation type="submission" date="2022-07" db="EMBL/GenBank/DDBJ databases">
        <title>Mucilaginibacter sp. JC4.</title>
        <authorList>
            <person name="Le V."/>
            <person name="Ko S.-R."/>
            <person name="Ahn C.-Y."/>
            <person name="Oh H.-M."/>
        </authorList>
    </citation>
    <scope>NUCLEOTIDE SEQUENCE [LARGE SCALE GENOMIC DNA]</scope>
    <source>
        <strain evidence="2 3">JC4</strain>
    </source>
</reference>
<evidence type="ECO:0000313" key="3">
    <source>
        <dbReference type="Proteomes" id="UP001204376"/>
    </source>
</evidence>
<accession>A0ABT1T901</accession>
<dbReference type="RefSeq" id="WP_256541265.1">
    <property type="nucleotide sequence ID" value="NZ_JANHOH010000011.1"/>
</dbReference>
<comment type="caution">
    <text evidence="2">The sequence shown here is derived from an EMBL/GenBank/DDBJ whole genome shotgun (WGS) entry which is preliminary data.</text>
</comment>
<dbReference type="Proteomes" id="UP001204376">
    <property type="component" value="Unassembled WGS sequence"/>
</dbReference>